<evidence type="ECO:0000313" key="2">
    <source>
        <dbReference type="EMBL" id="SHJ91823.1"/>
    </source>
</evidence>
<name>A0A1M6N818_9BRAD</name>
<protein>
    <submittedName>
        <fullName evidence="2">Uncharacterized protein</fullName>
    </submittedName>
</protein>
<gene>
    <name evidence="2" type="ORF">SAMN05444159_1892</name>
</gene>
<feature type="region of interest" description="Disordered" evidence="1">
    <location>
        <begin position="105"/>
        <end position="182"/>
    </location>
</feature>
<dbReference type="AlphaFoldDB" id="A0A1M6N818"/>
<evidence type="ECO:0000313" key="3">
    <source>
        <dbReference type="Proteomes" id="UP000189935"/>
    </source>
</evidence>
<organism evidence="2 3">
    <name type="scientific">Bradyrhizobium lablabi</name>
    <dbReference type="NCBI Taxonomy" id="722472"/>
    <lineage>
        <taxon>Bacteria</taxon>
        <taxon>Pseudomonadati</taxon>
        <taxon>Pseudomonadota</taxon>
        <taxon>Alphaproteobacteria</taxon>
        <taxon>Hyphomicrobiales</taxon>
        <taxon>Nitrobacteraceae</taxon>
        <taxon>Bradyrhizobium</taxon>
    </lineage>
</organism>
<dbReference type="Proteomes" id="UP000189935">
    <property type="component" value="Chromosome I"/>
</dbReference>
<reference evidence="2 3" key="1">
    <citation type="submission" date="2016-11" db="EMBL/GenBank/DDBJ databases">
        <authorList>
            <person name="Jaros S."/>
            <person name="Januszkiewicz K."/>
            <person name="Wedrychowicz H."/>
        </authorList>
    </citation>
    <scope>NUCLEOTIDE SEQUENCE [LARGE SCALE GENOMIC DNA]</scope>
    <source>
        <strain evidence="2 3">GAS499</strain>
    </source>
</reference>
<sequence>MKKLATSTDASDLSIKLHVGGIAGDATRIGLSRRVMIGRRAFGMMLRGLACEGRRRCHKYHDRDRDQRSHFNPHFTRRFSTACLPRYSRTSMATPAGHMRHECGREGGLAPAEPTLEGEARRRATPWSMPAATDQSDRIPSNGALPALCRLPASPAPSRRRSARTARMNRTASHCNLTPRRL</sequence>
<proteinExistence type="predicted"/>
<dbReference type="EMBL" id="LT670844">
    <property type="protein sequence ID" value="SHJ91823.1"/>
    <property type="molecule type" value="Genomic_DNA"/>
</dbReference>
<accession>A0A1M6N818</accession>
<evidence type="ECO:0000256" key="1">
    <source>
        <dbReference type="SAM" id="MobiDB-lite"/>
    </source>
</evidence>